<accession>A0ABV0VRH5</accession>
<feature type="region of interest" description="Disordered" evidence="1">
    <location>
        <begin position="1"/>
        <end position="177"/>
    </location>
</feature>
<feature type="compositionally biased region" description="Low complexity" evidence="1">
    <location>
        <begin position="95"/>
        <end position="107"/>
    </location>
</feature>
<evidence type="ECO:0000313" key="2">
    <source>
        <dbReference type="EMBL" id="MEQ2259781.1"/>
    </source>
</evidence>
<feature type="compositionally biased region" description="Low complexity" evidence="1">
    <location>
        <begin position="143"/>
        <end position="166"/>
    </location>
</feature>
<comment type="caution">
    <text evidence="2">The sequence shown here is derived from an EMBL/GenBank/DDBJ whole genome shotgun (WGS) entry which is preliminary data.</text>
</comment>
<name>A0ABV0VRH5_9TELE</name>
<evidence type="ECO:0000256" key="1">
    <source>
        <dbReference type="SAM" id="MobiDB-lite"/>
    </source>
</evidence>
<keyword evidence="3" id="KW-1185">Reference proteome</keyword>
<protein>
    <submittedName>
        <fullName evidence="2">Uncharacterized protein</fullName>
    </submittedName>
</protein>
<reference evidence="2 3" key="1">
    <citation type="submission" date="2021-06" db="EMBL/GenBank/DDBJ databases">
        <authorList>
            <person name="Palmer J.M."/>
        </authorList>
    </citation>
    <scope>NUCLEOTIDE SEQUENCE [LARGE SCALE GENOMIC DNA]</scope>
    <source>
        <strain evidence="2 3">XR_2019</strain>
        <tissue evidence="2">Muscle</tissue>
    </source>
</reference>
<proteinExistence type="predicted"/>
<sequence length="177" mass="19300">MLTRVPKPMNPSMNFHIGPPPNRDTDIEQMPPNPNTIIPLPTGVHPHRGAPSRKADEDTPTQCKLHTQLRSKNPHHILLSTTQRTARPRQGPRATLPQPLPTGQTPPSTMPPTVSPTPHQEETNSPSKRSLASGKHLGPDPLQTTQTHHITPTATITQGETLTSSAPPSPLSRFNCR</sequence>
<gene>
    <name evidence="2" type="ORF">XENORESO_018267</name>
</gene>
<dbReference type="Proteomes" id="UP001444071">
    <property type="component" value="Unassembled WGS sequence"/>
</dbReference>
<evidence type="ECO:0000313" key="3">
    <source>
        <dbReference type="Proteomes" id="UP001444071"/>
    </source>
</evidence>
<dbReference type="EMBL" id="JAHRIM010006424">
    <property type="protein sequence ID" value="MEQ2259781.1"/>
    <property type="molecule type" value="Genomic_DNA"/>
</dbReference>
<organism evidence="2 3">
    <name type="scientific">Xenotaenia resolanae</name>
    <dbReference type="NCBI Taxonomy" id="208358"/>
    <lineage>
        <taxon>Eukaryota</taxon>
        <taxon>Metazoa</taxon>
        <taxon>Chordata</taxon>
        <taxon>Craniata</taxon>
        <taxon>Vertebrata</taxon>
        <taxon>Euteleostomi</taxon>
        <taxon>Actinopterygii</taxon>
        <taxon>Neopterygii</taxon>
        <taxon>Teleostei</taxon>
        <taxon>Neoteleostei</taxon>
        <taxon>Acanthomorphata</taxon>
        <taxon>Ovalentaria</taxon>
        <taxon>Atherinomorphae</taxon>
        <taxon>Cyprinodontiformes</taxon>
        <taxon>Goodeidae</taxon>
        <taxon>Xenotaenia</taxon>
    </lineage>
</organism>